<keyword evidence="4 5" id="KW-0408">Iron</keyword>
<dbReference type="Pfam" id="PF00067">
    <property type="entry name" value="p450"/>
    <property type="match status" value="1"/>
</dbReference>
<dbReference type="GeneID" id="64975011"/>
<evidence type="ECO:0000256" key="5">
    <source>
        <dbReference type="PIRSR" id="PIRSR602401-1"/>
    </source>
</evidence>
<dbReference type="GO" id="GO:0005506">
    <property type="term" value="F:iron ion binding"/>
    <property type="evidence" value="ECO:0007669"/>
    <property type="project" value="InterPro"/>
</dbReference>
<protein>
    <recommendedName>
        <fullName evidence="8">Cytochrome P450 phenylacetate 2-hydroxylase</fullName>
    </recommendedName>
</protein>
<proteinExistence type="inferred from homology"/>
<evidence type="ECO:0000256" key="1">
    <source>
        <dbReference type="ARBA" id="ARBA00010617"/>
    </source>
</evidence>
<dbReference type="PANTHER" id="PTHR46300:SF9">
    <property type="entry name" value="P450, PUTATIVE-RELATED"/>
    <property type="match status" value="1"/>
</dbReference>
<evidence type="ECO:0008006" key="8">
    <source>
        <dbReference type="Google" id="ProtNLM"/>
    </source>
</evidence>
<dbReference type="InterPro" id="IPR036396">
    <property type="entry name" value="Cyt_P450_sf"/>
</dbReference>
<dbReference type="OrthoDB" id="1055148at2759"/>
<dbReference type="GO" id="GO:0016705">
    <property type="term" value="F:oxidoreductase activity, acting on paired donors, with incorporation or reduction of molecular oxygen"/>
    <property type="evidence" value="ECO:0007669"/>
    <property type="project" value="InterPro"/>
</dbReference>
<dbReference type="Gene3D" id="1.10.630.10">
    <property type="entry name" value="Cytochrome P450"/>
    <property type="match status" value="1"/>
</dbReference>
<dbReference type="InterPro" id="IPR001128">
    <property type="entry name" value="Cyt_P450"/>
</dbReference>
<keyword evidence="3" id="KW-0560">Oxidoreductase</keyword>
<evidence type="ECO:0000256" key="3">
    <source>
        <dbReference type="ARBA" id="ARBA00023002"/>
    </source>
</evidence>
<keyword evidence="5" id="KW-0349">Heme</keyword>
<keyword evidence="2 5" id="KW-0479">Metal-binding</keyword>
<comment type="similarity">
    <text evidence="1">Belongs to the cytochrome P450 family.</text>
</comment>
<accession>A0A7R7XNX6</accession>
<dbReference type="InterPro" id="IPR002401">
    <property type="entry name" value="Cyt_P450_E_grp-I"/>
</dbReference>
<keyword evidence="7" id="KW-1185">Reference proteome</keyword>
<dbReference type="AlphaFoldDB" id="A0A7R7XNX6"/>
<dbReference type="GO" id="GO:0020037">
    <property type="term" value="F:heme binding"/>
    <property type="evidence" value="ECO:0007669"/>
    <property type="project" value="InterPro"/>
</dbReference>
<dbReference type="RefSeq" id="XP_041557200.1">
    <property type="nucleotide sequence ID" value="XM_041704634.1"/>
</dbReference>
<reference evidence="6" key="1">
    <citation type="submission" date="2021-01" db="EMBL/GenBank/DDBJ databases">
        <authorList>
            <consortium name="Aspergillus puulaauensis MK2 genome sequencing consortium"/>
            <person name="Kazuki M."/>
            <person name="Futagami T."/>
        </authorList>
    </citation>
    <scope>NUCLEOTIDE SEQUENCE</scope>
    <source>
        <strain evidence="6">MK2</strain>
    </source>
</reference>
<gene>
    <name evidence="6" type="ORF">APUU_41450A</name>
</gene>
<dbReference type="PANTHER" id="PTHR46300">
    <property type="entry name" value="P450, PUTATIVE (EUROFUNG)-RELATED-RELATED"/>
    <property type="match status" value="1"/>
</dbReference>
<reference evidence="6" key="2">
    <citation type="submission" date="2021-02" db="EMBL/GenBank/DDBJ databases">
        <title>Aspergillus puulaauensis MK2 genome sequence.</title>
        <authorList>
            <person name="Futagami T."/>
            <person name="Mori K."/>
            <person name="Kadooka C."/>
            <person name="Tanaka T."/>
        </authorList>
    </citation>
    <scope>NUCLEOTIDE SEQUENCE</scope>
    <source>
        <strain evidence="6">MK2</strain>
    </source>
</reference>
<organism evidence="6 7">
    <name type="scientific">Aspergillus puulaauensis</name>
    <dbReference type="NCBI Taxonomy" id="1220207"/>
    <lineage>
        <taxon>Eukaryota</taxon>
        <taxon>Fungi</taxon>
        <taxon>Dikarya</taxon>
        <taxon>Ascomycota</taxon>
        <taxon>Pezizomycotina</taxon>
        <taxon>Eurotiomycetes</taxon>
        <taxon>Eurotiomycetidae</taxon>
        <taxon>Eurotiales</taxon>
        <taxon>Aspergillaceae</taxon>
        <taxon>Aspergillus</taxon>
    </lineage>
</organism>
<dbReference type="SUPFAM" id="SSF48264">
    <property type="entry name" value="Cytochrome P450"/>
    <property type="match status" value="1"/>
</dbReference>
<evidence type="ECO:0000256" key="2">
    <source>
        <dbReference type="ARBA" id="ARBA00022723"/>
    </source>
</evidence>
<evidence type="ECO:0000256" key="4">
    <source>
        <dbReference type="ARBA" id="ARBA00023004"/>
    </source>
</evidence>
<evidence type="ECO:0000313" key="7">
    <source>
        <dbReference type="Proteomes" id="UP000654913"/>
    </source>
</evidence>
<dbReference type="InterPro" id="IPR050364">
    <property type="entry name" value="Cytochrome_P450_fung"/>
</dbReference>
<sequence length="530" mass="60040">MIESVVQMPGVLDIHQGITFFAAVSVLLVLIKLANKTDIPKIKGLSEVPGVPVFGSLFLLGKHHARNCAKLAKSYGDVFQVRLGNRRFIYANSFEAVRELWIKNQSALISRPQFWTFHSVVSETQGVYTLGTSPWSESVKRARKAAATALNRKAVQTYLPFIDLESTTSINELFKNQKLDDDIDPNGYFQRFSLNISLTLNYGIRLDGTVRDHTLNEVVTVERELGNIRGIAHNWQDYVPLLRLWPGFKKNAIKFRGRRDEYILSFYNQLKEKIANGTDNPCIAGNVFKDPDANLGENELKSICLTMVAAGLDTLPGNINMTTAYLSSPHGQELQKRLYDDIIRSYPDEDPWHAVLVEEKSEFMRCFVKEVLRYWSTLNLSFNRQSVKDIQYKGATIPAGTPFLMNMWAANHDAEQFKNPMEFNPDRFMGIEEAGAGTQHFGYGAGTRMCAGSHLANRELYAIFSRLVLAFYIKPTADPKSRPNLDTIDCNSVPTSMVTQPKPFKVRFVPRNEKQLENWINESVDKTAYL</sequence>
<feature type="binding site" description="axial binding residue" evidence="5">
    <location>
        <position position="450"/>
    </location>
    <ligand>
        <name>heme</name>
        <dbReference type="ChEBI" id="CHEBI:30413"/>
    </ligand>
    <ligandPart>
        <name>Fe</name>
        <dbReference type="ChEBI" id="CHEBI:18248"/>
    </ligandPart>
</feature>
<dbReference type="KEGG" id="apuu:APUU_41450A"/>
<evidence type="ECO:0000313" key="6">
    <source>
        <dbReference type="EMBL" id="BCS25006.1"/>
    </source>
</evidence>
<dbReference type="EMBL" id="AP024446">
    <property type="protein sequence ID" value="BCS25006.1"/>
    <property type="molecule type" value="Genomic_DNA"/>
</dbReference>
<comment type="cofactor">
    <cofactor evidence="5">
        <name>heme</name>
        <dbReference type="ChEBI" id="CHEBI:30413"/>
    </cofactor>
</comment>
<dbReference type="Proteomes" id="UP000654913">
    <property type="component" value="Chromosome 4"/>
</dbReference>
<name>A0A7R7XNX6_9EURO</name>
<dbReference type="PRINTS" id="PR00463">
    <property type="entry name" value="EP450I"/>
</dbReference>
<dbReference type="GO" id="GO:0004497">
    <property type="term" value="F:monooxygenase activity"/>
    <property type="evidence" value="ECO:0007669"/>
    <property type="project" value="InterPro"/>
</dbReference>